<comment type="caution">
    <text evidence="5">The sequence shown here is derived from an EMBL/GenBank/DDBJ whole genome shotgun (WGS) entry which is preliminary data.</text>
</comment>
<evidence type="ECO:0000256" key="3">
    <source>
        <dbReference type="ARBA" id="ARBA00023163"/>
    </source>
</evidence>
<reference evidence="5 6" key="1">
    <citation type="submission" date="2020-08" db="EMBL/GenBank/DDBJ databases">
        <title>Genomic Encyclopedia of Type Strains, Phase IV (KMG-IV): sequencing the most valuable type-strain genomes for metagenomic binning, comparative biology and taxonomic classification.</title>
        <authorList>
            <person name="Goeker M."/>
        </authorList>
    </citation>
    <scope>NUCLEOTIDE SEQUENCE [LARGE SCALE GENOMIC DNA]</scope>
    <source>
        <strain evidence="5 6">DSM 17507</strain>
    </source>
</reference>
<dbReference type="Pfam" id="PF12833">
    <property type="entry name" value="HTH_18"/>
    <property type="match status" value="1"/>
</dbReference>
<dbReference type="PROSITE" id="PS01124">
    <property type="entry name" value="HTH_ARAC_FAMILY_2"/>
    <property type="match status" value="1"/>
</dbReference>
<dbReference type="EMBL" id="JACHOA010000008">
    <property type="protein sequence ID" value="MBB4615472.1"/>
    <property type="molecule type" value="Genomic_DNA"/>
</dbReference>
<name>A0A7W7AEE0_9SPHN</name>
<gene>
    <name evidence="5" type="ORF">GGR37_003768</name>
</gene>
<keyword evidence="2" id="KW-0238">DNA-binding</keyword>
<evidence type="ECO:0000313" key="6">
    <source>
        <dbReference type="Proteomes" id="UP000538566"/>
    </source>
</evidence>
<evidence type="ECO:0000256" key="1">
    <source>
        <dbReference type="ARBA" id="ARBA00023015"/>
    </source>
</evidence>
<dbReference type="PANTHER" id="PTHR46796:SF13">
    <property type="entry name" value="HTH-TYPE TRANSCRIPTIONAL ACTIVATOR RHAS"/>
    <property type="match status" value="1"/>
</dbReference>
<sequence length="329" mass="35245">MANIAVLVSPRTFAVSLGAMTDIHARLGEVFESNEALGNYAGVATRLTIAASTGVPVHFAGGMPLPCSTTFTAIEDARLIYLPAFQVATIEHLQAILKAAEPFHVWLARAAAGTPIGAAGASVFHLAAAGLLDGGECAVPPRLAAAFQDLFPRVSVAKTRTLCVSDGPAPRITCSRDWQNGALAVRLLAAGFSTAIAESLALREPPEGDAGFVPNEPDPVVARARTWIRDRFARDFRIADLARELGVSHQGLIRRFRATGGDTPRSYVQRLRCETAASMLVETRRTVSEIAQLVGYRDIASFRDVFAAHAGMSPSTWRRTQQCSQKRPL</sequence>
<feature type="domain" description="HTH araC/xylS-type" evidence="4">
    <location>
        <begin position="222"/>
        <end position="320"/>
    </location>
</feature>
<dbReference type="OrthoDB" id="110167at2"/>
<dbReference type="SUPFAM" id="SSF52317">
    <property type="entry name" value="Class I glutamine amidotransferase-like"/>
    <property type="match status" value="1"/>
</dbReference>
<dbReference type="AlphaFoldDB" id="A0A7W7AEE0"/>
<dbReference type="PANTHER" id="PTHR46796">
    <property type="entry name" value="HTH-TYPE TRANSCRIPTIONAL ACTIVATOR RHAS-RELATED"/>
    <property type="match status" value="1"/>
</dbReference>
<dbReference type="RefSeq" id="WP_144907289.1">
    <property type="nucleotide sequence ID" value="NZ_JACHOA010000008.1"/>
</dbReference>
<evidence type="ECO:0000256" key="2">
    <source>
        <dbReference type="ARBA" id="ARBA00023125"/>
    </source>
</evidence>
<dbReference type="InterPro" id="IPR009057">
    <property type="entry name" value="Homeodomain-like_sf"/>
</dbReference>
<dbReference type="InterPro" id="IPR050204">
    <property type="entry name" value="AraC_XylS_family_regulators"/>
</dbReference>
<proteinExistence type="predicted"/>
<protein>
    <submittedName>
        <fullName evidence="5">Transcriptional regulator GlxA family with amidase domain</fullName>
    </submittedName>
</protein>
<dbReference type="Gene3D" id="3.40.50.880">
    <property type="match status" value="1"/>
</dbReference>
<dbReference type="GO" id="GO:0003700">
    <property type="term" value="F:DNA-binding transcription factor activity"/>
    <property type="evidence" value="ECO:0007669"/>
    <property type="project" value="InterPro"/>
</dbReference>
<dbReference type="InterPro" id="IPR029062">
    <property type="entry name" value="Class_I_gatase-like"/>
</dbReference>
<dbReference type="GO" id="GO:0043565">
    <property type="term" value="F:sequence-specific DNA binding"/>
    <property type="evidence" value="ECO:0007669"/>
    <property type="project" value="InterPro"/>
</dbReference>
<keyword evidence="3" id="KW-0804">Transcription</keyword>
<evidence type="ECO:0000313" key="5">
    <source>
        <dbReference type="EMBL" id="MBB4615472.1"/>
    </source>
</evidence>
<organism evidence="5 6">
    <name type="scientific">Novosphingobium taihuense</name>
    <dbReference type="NCBI Taxonomy" id="260085"/>
    <lineage>
        <taxon>Bacteria</taxon>
        <taxon>Pseudomonadati</taxon>
        <taxon>Pseudomonadota</taxon>
        <taxon>Alphaproteobacteria</taxon>
        <taxon>Sphingomonadales</taxon>
        <taxon>Sphingomonadaceae</taxon>
        <taxon>Novosphingobium</taxon>
    </lineage>
</organism>
<evidence type="ECO:0000259" key="4">
    <source>
        <dbReference type="PROSITE" id="PS01124"/>
    </source>
</evidence>
<keyword evidence="1" id="KW-0805">Transcription regulation</keyword>
<dbReference type="InterPro" id="IPR018060">
    <property type="entry name" value="HTH_AraC"/>
</dbReference>
<dbReference type="Proteomes" id="UP000538566">
    <property type="component" value="Unassembled WGS sequence"/>
</dbReference>
<accession>A0A7W7AEE0</accession>
<dbReference type="SMART" id="SM00342">
    <property type="entry name" value="HTH_ARAC"/>
    <property type="match status" value="1"/>
</dbReference>
<dbReference type="Gene3D" id="1.10.10.60">
    <property type="entry name" value="Homeodomain-like"/>
    <property type="match status" value="1"/>
</dbReference>
<keyword evidence="6" id="KW-1185">Reference proteome</keyword>
<dbReference type="SUPFAM" id="SSF46689">
    <property type="entry name" value="Homeodomain-like"/>
    <property type="match status" value="2"/>
</dbReference>